<evidence type="ECO:0000313" key="1">
    <source>
        <dbReference type="EMBL" id="WAM34065.1"/>
    </source>
</evidence>
<reference evidence="1" key="1">
    <citation type="submission" date="2022-12" db="EMBL/GenBank/DDBJ databases">
        <authorList>
            <person name="Bing R.G."/>
            <person name="Willard D.J."/>
            <person name="Manesh M.J.H."/>
            <person name="Laemthong T."/>
            <person name="Crosby J.R."/>
            <person name="Kelly R.M."/>
        </authorList>
    </citation>
    <scope>NUCLEOTIDE SEQUENCE</scope>
    <source>
        <strain evidence="1">DSM 8990</strain>
    </source>
</reference>
<accession>A0ABY7BQJ6</accession>
<organism evidence="1 2">
    <name type="scientific">Caldicellulosiruptor morganii</name>
    <dbReference type="NCBI Taxonomy" id="1387555"/>
    <lineage>
        <taxon>Bacteria</taxon>
        <taxon>Bacillati</taxon>
        <taxon>Bacillota</taxon>
        <taxon>Bacillota incertae sedis</taxon>
        <taxon>Caldicellulosiruptorales</taxon>
        <taxon>Caldicellulosiruptoraceae</taxon>
        <taxon>Caldicellulosiruptor</taxon>
    </lineage>
</organism>
<dbReference type="RefSeq" id="WP_045168440.1">
    <property type="nucleotide sequence ID" value="NZ_CP113865.1"/>
</dbReference>
<proteinExistence type="predicted"/>
<dbReference type="EMBL" id="CP113865">
    <property type="protein sequence ID" value="WAM34065.1"/>
    <property type="molecule type" value="Genomic_DNA"/>
</dbReference>
<sequence>MNTIQKVAHHVVSSIANDLRENTLTNIVSIAAGGIGGGVKAYRAATSGFTMLERQVASKTVSGVLKGMGEGYFFGKGAVSVVATVTNKIASVEKWFDNTKIGKGIDNAITKAEHCLHKLIGGGTY</sequence>
<protein>
    <submittedName>
        <fullName evidence="1">Uncharacterized protein</fullName>
    </submittedName>
</protein>
<evidence type="ECO:0000313" key="2">
    <source>
        <dbReference type="Proteomes" id="UP001164909"/>
    </source>
</evidence>
<name>A0ABY7BQJ6_9FIRM</name>
<dbReference type="Proteomes" id="UP001164909">
    <property type="component" value="Chromosome"/>
</dbReference>
<keyword evidence="2" id="KW-1185">Reference proteome</keyword>
<gene>
    <name evidence="1" type="ORF">OTK00_000221</name>
</gene>